<protein>
    <recommendedName>
        <fullName evidence="1">Glycosyl transferase family 25 domain-containing protein</fullName>
    </recommendedName>
</protein>
<accession>X0VV44</accession>
<dbReference type="Pfam" id="PF01755">
    <property type="entry name" value="Glyco_transf_25"/>
    <property type="match status" value="1"/>
</dbReference>
<dbReference type="EMBL" id="BARS01036553">
    <property type="protein sequence ID" value="GAG16328.1"/>
    <property type="molecule type" value="Genomic_DNA"/>
</dbReference>
<proteinExistence type="predicted"/>
<dbReference type="InterPro" id="IPR002654">
    <property type="entry name" value="Glyco_trans_25"/>
</dbReference>
<name>X0VV44_9ZZZZ</name>
<dbReference type="AlphaFoldDB" id="X0VV44"/>
<organism evidence="2">
    <name type="scientific">marine sediment metagenome</name>
    <dbReference type="NCBI Taxonomy" id="412755"/>
    <lineage>
        <taxon>unclassified sequences</taxon>
        <taxon>metagenomes</taxon>
        <taxon>ecological metagenomes</taxon>
    </lineage>
</organism>
<feature type="non-terminal residue" evidence="2">
    <location>
        <position position="1"/>
    </location>
</feature>
<evidence type="ECO:0000313" key="2">
    <source>
        <dbReference type="EMBL" id="GAG16328.1"/>
    </source>
</evidence>
<comment type="caution">
    <text evidence="2">The sequence shown here is derived from an EMBL/GenBank/DDBJ whole genome shotgun (WGS) entry which is preliminary data.</text>
</comment>
<gene>
    <name evidence="2" type="ORF">S01H1_56164</name>
</gene>
<feature type="domain" description="Glycosyl transferase family 25" evidence="1">
    <location>
        <begin position="8"/>
        <end position="50"/>
    </location>
</feature>
<evidence type="ECO:0000259" key="1">
    <source>
        <dbReference type="Pfam" id="PF01755"/>
    </source>
</evidence>
<sequence>VIEGIRTKLGCNLSHQKCIKYAIQNDFPQVCIMEDDFQFIRNDKINLPKDFDMFFIGGDISDFQKYNVDNSYKIKSVRRAECYVIKKHYYFTFLNMLEEAWDKLQQEPDNTDFRLDIYWNKLIEKDNWRVNEKGIYGAQREGFSDIKNAHIKRSQYNFIAQNT</sequence>
<reference evidence="2" key="1">
    <citation type="journal article" date="2014" name="Front. Microbiol.">
        <title>High frequency of phylogenetically diverse reductive dehalogenase-homologous genes in deep subseafloor sedimentary metagenomes.</title>
        <authorList>
            <person name="Kawai M."/>
            <person name="Futagami T."/>
            <person name="Toyoda A."/>
            <person name="Takaki Y."/>
            <person name="Nishi S."/>
            <person name="Hori S."/>
            <person name="Arai W."/>
            <person name="Tsubouchi T."/>
            <person name="Morono Y."/>
            <person name="Uchiyama I."/>
            <person name="Ito T."/>
            <person name="Fujiyama A."/>
            <person name="Inagaki F."/>
            <person name="Takami H."/>
        </authorList>
    </citation>
    <scope>NUCLEOTIDE SEQUENCE</scope>
    <source>
        <strain evidence="2">Expedition CK06-06</strain>
    </source>
</reference>